<evidence type="ECO:0000256" key="1">
    <source>
        <dbReference type="SAM" id="Phobius"/>
    </source>
</evidence>
<sequence>MVLSACSYGILSALNLNPGISKSPAASAAVVFKDWYGGEGVRRMFSAQGCKAGREALRIERRPLWSLRMDLERFLLDHRISDLLSTFFWAWVLLGLAVFYLFYRLGLARLPHPGVVVRSAGRGILAVLLFVILAPFMAGGGVYHPGRAWDDDPDW</sequence>
<dbReference type="EMBL" id="CP000748">
    <property type="protein sequence ID" value="ACG80268.1"/>
    <property type="molecule type" value="Genomic_DNA"/>
</dbReference>
<feature type="transmembrane region" description="Helical" evidence="1">
    <location>
        <begin position="124"/>
        <end position="143"/>
    </location>
</feature>
<keyword evidence="2" id="KW-0614">Plasmid</keyword>
<keyword evidence="1" id="KW-0812">Transmembrane</keyword>
<keyword evidence="3" id="KW-1185">Reference proteome</keyword>
<evidence type="ECO:0000313" key="3">
    <source>
        <dbReference type="Proteomes" id="UP000001868"/>
    </source>
</evidence>
<organism evidence="2 3">
    <name type="scientific">Phenylobacterium zucineum (strain HLK1)</name>
    <dbReference type="NCBI Taxonomy" id="450851"/>
    <lineage>
        <taxon>Bacteria</taxon>
        <taxon>Pseudomonadati</taxon>
        <taxon>Pseudomonadota</taxon>
        <taxon>Alphaproteobacteria</taxon>
        <taxon>Caulobacterales</taxon>
        <taxon>Caulobacteraceae</taxon>
        <taxon>Phenylobacterium</taxon>
    </lineage>
</organism>
<geneLocation type="plasmid" evidence="3">
    <name>pHLK1</name>
</geneLocation>
<dbReference type="Proteomes" id="UP000001868">
    <property type="component" value="Plasmid pHLK1"/>
</dbReference>
<keyword evidence="1" id="KW-1133">Transmembrane helix</keyword>
<proteinExistence type="predicted"/>
<dbReference type="KEGG" id="pzu:PHZ_p0327"/>
<reference evidence="2 3" key="1">
    <citation type="journal article" date="2008" name="BMC Genomics">
        <title>Complete genome of Phenylobacterium zucineum - a novel facultative intracellular bacterium isolated from human erythroleukemia cell line K562.</title>
        <authorList>
            <person name="Luo Y."/>
            <person name="Xu X."/>
            <person name="Ding Z."/>
            <person name="Liu Z."/>
            <person name="Zhang B."/>
            <person name="Yan Z."/>
            <person name="Sun J."/>
            <person name="Hu S."/>
            <person name="Hu X."/>
        </authorList>
    </citation>
    <scope>NUCLEOTIDE SEQUENCE [LARGE SCALE GENOMIC DNA]</scope>
    <source>
        <strain evidence="3">HLK1</strain>
        <plasmid evidence="3">HLK1</plasmid>
        <plasmid evidence="3">Plasmid pHLK1</plasmid>
    </source>
</reference>
<name>B4RIU3_PHEZH</name>
<dbReference type="AlphaFoldDB" id="B4RIU3"/>
<evidence type="ECO:0000313" key="2">
    <source>
        <dbReference type="EMBL" id="ACG80268.1"/>
    </source>
</evidence>
<feature type="transmembrane region" description="Helical" evidence="1">
    <location>
        <begin position="83"/>
        <end position="103"/>
    </location>
</feature>
<protein>
    <submittedName>
        <fullName evidence="2">Uncharacterized protein</fullName>
    </submittedName>
</protein>
<dbReference type="HOGENOM" id="CLU_1693843_0_0_5"/>
<gene>
    <name evidence="2" type="ordered locus">PHZ_p0327</name>
</gene>
<accession>B4RIU3</accession>
<keyword evidence="1" id="KW-0472">Membrane</keyword>